<dbReference type="InterPro" id="IPR010982">
    <property type="entry name" value="Lambda_DNA-bd_dom_sf"/>
</dbReference>
<reference evidence="1 2" key="1">
    <citation type="submission" date="2014-12" db="EMBL/GenBank/DDBJ databases">
        <title>Frankia sp. BMG5.1 draft genome.</title>
        <authorList>
            <person name="Gtari M."/>
            <person name="Ghodhbane-Gtari F."/>
            <person name="Nouioui I."/>
            <person name="Ktari A."/>
            <person name="Hezbri K."/>
            <person name="Mimouni W."/>
            <person name="Sbissi I."/>
            <person name="Ayari A."/>
            <person name="Yamanaka T."/>
            <person name="Normand P."/>
            <person name="Tisa L.S."/>
            <person name="Boudabous A."/>
        </authorList>
    </citation>
    <scope>NUCLEOTIDE SEQUENCE [LARGE SCALE GENOMIC DNA]</scope>
    <source>
        <strain evidence="1 2">BMG5.1</strain>
    </source>
</reference>
<dbReference type="Gene3D" id="1.10.260.40">
    <property type="entry name" value="lambda repressor-like DNA-binding domains"/>
    <property type="match status" value="1"/>
</dbReference>
<evidence type="ECO:0000313" key="2">
    <source>
        <dbReference type="Proteomes" id="UP000035425"/>
    </source>
</evidence>
<name>A0ABR5F8R1_9ACTN</name>
<accession>A0ABR5F8R1</accession>
<evidence type="ECO:0008006" key="3">
    <source>
        <dbReference type="Google" id="ProtNLM"/>
    </source>
</evidence>
<organism evidence="1 2">
    <name type="scientific">Protofrankia coriariae</name>
    <dbReference type="NCBI Taxonomy" id="1562887"/>
    <lineage>
        <taxon>Bacteria</taxon>
        <taxon>Bacillati</taxon>
        <taxon>Actinomycetota</taxon>
        <taxon>Actinomycetes</taxon>
        <taxon>Frankiales</taxon>
        <taxon>Frankiaceae</taxon>
        <taxon>Protofrankia</taxon>
    </lineage>
</organism>
<dbReference type="Proteomes" id="UP000035425">
    <property type="component" value="Unassembled WGS sequence"/>
</dbReference>
<protein>
    <recommendedName>
        <fullName evidence="3">HTH cro/C1-type domain-containing protein</fullName>
    </recommendedName>
</protein>
<comment type="caution">
    <text evidence="1">The sequence shown here is derived from an EMBL/GenBank/DDBJ whole genome shotgun (WGS) entry which is preliminary data.</text>
</comment>
<dbReference type="EMBL" id="JWIO01000001">
    <property type="protein sequence ID" value="KLL13118.1"/>
    <property type="molecule type" value="Genomic_DNA"/>
</dbReference>
<dbReference type="SUPFAM" id="SSF47413">
    <property type="entry name" value="lambda repressor-like DNA-binding domains"/>
    <property type="match status" value="1"/>
</dbReference>
<evidence type="ECO:0000313" key="1">
    <source>
        <dbReference type="EMBL" id="KLL13118.1"/>
    </source>
</evidence>
<gene>
    <name evidence="1" type="ORF">FrCorBMG51_01045</name>
</gene>
<proteinExistence type="predicted"/>
<sequence>MWSVKLDQDTREVMALLDAALADSGLTQVEFAAALGTSASRFSTYRSGGTKPAAVFCFRARRIARALAVARASRLMSAPATAKAVRTADNEEWAWRMLLQGRDHLRLLLERRDGSAAAWEAVPAATGSAGFDALLAVLARREFERAGVEPPTWCEPTRLPQPWVPEHPFLDREEIITRTPDYLKKLNIFVPARDLVTA</sequence>
<keyword evidence="2" id="KW-1185">Reference proteome</keyword>